<dbReference type="SUPFAM" id="SSF102829">
    <property type="entry name" value="Cell division protein ZapA-like"/>
    <property type="match status" value="1"/>
</dbReference>
<proteinExistence type="inferred from homology"/>
<organism evidence="3 4">
    <name type="scientific">Succinatimonas hippei (strain DSM 22608 / JCM 16073 / KCTC 15190 / YIT 12066)</name>
    <dbReference type="NCBI Taxonomy" id="762983"/>
    <lineage>
        <taxon>Bacteria</taxon>
        <taxon>Pseudomonadati</taxon>
        <taxon>Pseudomonadota</taxon>
        <taxon>Gammaproteobacteria</taxon>
        <taxon>Aeromonadales</taxon>
        <taxon>Succinivibrionaceae</taxon>
        <taxon>Succinatimonas</taxon>
    </lineage>
</organism>
<dbReference type="AlphaFoldDB" id="E8LN22"/>
<dbReference type="Pfam" id="PF05164">
    <property type="entry name" value="ZapA"/>
    <property type="match status" value="1"/>
</dbReference>
<dbReference type="EMBL" id="AEVO01000156">
    <property type="protein sequence ID" value="EFY06083.1"/>
    <property type="molecule type" value="Genomic_DNA"/>
</dbReference>
<accession>E8LN22</accession>
<sequence>MEDQVSGNELTSITFTIMGNKFTLRCAKKQENDLKKSIEQVQNISADILRKTPNLSITQAAILTAIESQNRLQSYLGASTPFQREAKSLIRIIKKNLNDSRD</sequence>
<evidence type="ECO:0000256" key="1">
    <source>
        <dbReference type="ARBA" id="ARBA00010074"/>
    </source>
</evidence>
<protein>
    <submittedName>
        <fullName evidence="3">Uncharacterized protein</fullName>
    </submittedName>
</protein>
<dbReference type="OrthoDB" id="7062229at2"/>
<dbReference type="HOGENOM" id="CLU_2276007_0_0_6"/>
<dbReference type="STRING" id="762983.HMPREF9444_02175"/>
<comment type="similarity">
    <text evidence="1">Belongs to the ZapA family. Type 1 subfamily.</text>
</comment>
<evidence type="ECO:0000256" key="2">
    <source>
        <dbReference type="ARBA" id="ARBA00023054"/>
    </source>
</evidence>
<comment type="caution">
    <text evidence="3">The sequence shown here is derived from an EMBL/GenBank/DDBJ whole genome shotgun (WGS) entry which is preliminary data.</text>
</comment>
<dbReference type="InterPro" id="IPR036192">
    <property type="entry name" value="Cell_div_ZapA-like_sf"/>
</dbReference>
<dbReference type="InterPro" id="IPR007838">
    <property type="entry name" value="Cell_div_ZapA-like"/>
</dbReference>
<name>E8LN22_SUCHY</name>
<dbReference type="Proteomes" id="UP000018458">
    <property type="component" value="Unassembled WGS sequence"/>
</dbReference>
<reference evidence="3 4" key="1">
    <citation type="submission" date="2011-01" db="EMBL/GenBank/DDBJ databases">
        <authorList>
            <person name="Weinstock G."/>
            <person name="Sodergren E."/>
            <person name="Clifton S."/>
            <person name="Fulton L."/>
            <person name="Fulton B."/>
            <person name="Courtney L."/>
            <person name="Fronick C."/>
            <person name="Harrison M."/>
            <person name="Strong C."/>
            <person name="Farmer C."/>
            <person name="Delahaunty K."/>
            <person name="Markovic C."/>
            <person name="Hall O."/>
            <person name="Minx P."/>
            <person name="Tomlinson C."/>
            <person name="Mitreva M."/>
            <person name="Hou S."/>
            <person name="Chen J."/>
            <person name="Wollam A."/>
            <person name="Pepin K.H."/>
            <person name="Johnson M."/>
            <person name="Bhonagiri V."/>
            <person name="Zhang X."/>
            <person name="Suruliraj S."/>
            <person name="Warren W."/>
            <person name="Chinwalla A."/>
            <person name="Mardis E.R."/>
            <person name="Wilson R.K."/>
        </authorList>
    </citation>
    <scope>NUCLEOTIDE SEQUENCE [LARGE SCALE GENOMIC DNA]</scope>
    <source>
        <strain evidence="4">DSM 22608 / JCM 16073 / KCTC 15190 / YIT 12066</strain>
    </source>
</reference>
<gene>
    <name evidence="3" type="ORF">HMPREF9444_02175</name>
</gene>
<keyword evidence="4" id="KW-1185">Reference proteome</keyword>
<dbReference type="RefSeq" id="WP_009144310.1">
    <property type="nucleotide sequence ID" value="NZ_GL831075.1"/>
</dbReference>
<evidence type="ECO:0000313" key="4">
    <source>
        <dbReference type="Proteomes" id="UP000018458"/>
    </source>
</evidence>
<keyword evidence="2" id="KW-0175">Coiled coil</keyword>
<evidence type="ECO:0000313" key="3">
    <source>
        <dbReference type="EMBL" id="EFY06083.1"/>
    </source>
</evidence>